<dbReference type="OrthoDB" id="6075577at2759"/>
<keyword evidence="3" id="KW-1185">Reference proteome</keyword>
<proteinExistence type="predicted"/>
<dbReference type="EMBL" id="KV925690">
    <property type="protein sequence ID" value="PIO37606.1"/>
    <property type="molecule type" value="Genomic_DNA"/>
</dbReference>
<gene>
    <name evidence="2" type="ORF">AB205_0151500</name>
</gene>
<evidence type="ECO:0000256" key="1">
    <source>
        <dbReference type="SAM" id="MobiDB-lite"/>
    </source>
</evidence>
<feature type="compositionally biased region" description="Polar residues" evidence="1">
    <location>
        <begin position="27"/>
        <end position="39"/>
    </location>
</feature>
<feature type="region of interest" description="Disordered" evidence="1">
    <location>
        <begin position="27"/>
        <end position="75"/>
    </location>
</feature>
<evidence type="ECO:0000313" key="3">
    <source>
        <dbReference type="Proteomes" id="UP000228934"/>
    </source>
</evidence>
<reference evidence="3" key="1">
    <citation type="journal article" date="2017" name="Nat. Commun.">
        <title>The North American bullfrog draft genome provides insight into hormonal regulation of long noncoding RNA.</title>
        <authorList>
            <person name="Hammond S.A."/>
            <person name="Warren R.L."/>
            <person name="Vandervalk B.P."/>
            <person name="Kucuk E."/>
            <person name="Khan H."/>
            <person name="Gibb E.A."/>
            <person name="Pandoh P."/>
            <person name="Kirk H."/>
            <person name="Zhao Y."/>
            <person name="Jones M."/>
            <person name="Mungall A.J."/>
            <person name="Coope R."/>
            <person name="Pleasance S."/>
            <person name="Moore R.A."/>
            <person name="Holt R.A."/>
            <person name="Round J.M."/>
            <person name="Ohora S."/>
            <person name="Walle B.V."/>
            <person name="Veldhoen N."/>
            <person name="Helbing C.C."/>
            <person name="Birol I."/>
        </authorList>
    </citation>
    <scope>NUCLEOTIDE SEQUENCE [LARGE SCALE GENOMIC DNA]</scope>
</reference>
<evidence type="ECO:0000313" key="2">
    <source>
        <dbReference type="EMBL" id="PIO37606.1"/>
    </source>
</evidence>
<sequence>MRQCIRRLRTLERARCAVSIWGHAVTGSTRLGQSQSRSSRPPEGRGVKNGRFLPVRKSGTSQASVSGVDTAGSDL</sequence>
<protein>
    <submittedName>
        <fullName evidence="2">Uncharacterized protein</fullName>
    </submittedName>
</protein>
<dbReference type="Proteomes" id="UP000228934">
    <property type="component" value="Unassembled WGS sequence"/>
</dbReference>
<organism evidence="2 3">
    <name type="scientific">Aquarana catesbeiana</name>
    <name type="common">American bullfrog</name>
    <name type="synonym">Rana catesbeiana</name>
    <dbReference type="NCBI Taxonomy" id="8400"/>
    <lineage>
        <taxon>Eukaryota</taxon>
        <taxon>Metazoa</taxon>
        <taxon>Chordata</taxon>
        <taxon>Craniata</taxon>
        <taxon>Vertebrata</taxon>
        <taxon>Euteleostomi</taxon>
        <taxon>Amphibia</taxon>
        <taxon>Batrachia</taxon>
        <taxon>Anura</taxon>
        <taxon>Neobatrachia</taxon>
        <taxon>Ranoidea</taxon>
        <taxon>Ranidae</taxon>
        <taxon>Aquarana</taxon>
    </lineage>
</organism>
<name>A0A2G9SBW5_AQUCT</name>
<feature type="compositionally biased region" description="Polar residues" evidence="1">
    <location>
        <begin position="58"/>
        <end position="67"/>
    </location>
</feature>
<accession>A0A2G9SBW5</accession>
<dbReference type="AlphaFoldDB" id="A0A2G9SBW5"/>